<reference evidence="5 6" key="1">
    <citation type="journal article" date="2014" name="PLoS Genet.">
        <title>Phylogenetically driven sequencing of extremely halophilic archaea reveals strategies for static and dynamic osmo-response.</title>
        <authorList>
            <person name="Becker E.A."/>
            <person name="Seitzer P.M."/>
            <person name="Tritt A."/>
            <person name="Larsen D."/>
            <person name="Krusor M."/>
            <person name="Yao A.I."/>
            <person name="Wu D."/>
            <person name="Madern D."/>
            <person name="Eisen J.A."/>
            <person name="Darling A.E."/>
            <person name="Facciotti M.T."/>
        </authorList>
    </citation>
    <scope>NUCLEOTIDE SEQUENCE [LARGE SCALE GENOMIC DNA]</scope>
    <source>
        <strain evidence="5 6">DSM 19288</strain>
    </source>
</reference>
<dbReference type="Pfam" id="PF00155">
    <property type="entry name" value="Aminotran_1_2"/>
    <property type="match status" value="1"/>
</dbReference>
<proteinExistence type="predicted"/>
<dbReference type="PANTHER" id="PTHR42885:SF1">
    <property type="entry name" value="THREONINE-PHOSPHATE DECARBOXYLASE"/>
    <property type="match status" value="1"/>
</dbReference>
<gene>
    <name evidence="5" type="ORF">C463_09179</name>
</gene>
<feature type="compositionally biased region" description="Basic and acidic residues" evidence="3">
    <location>
        <begin position="1"/>
        <end position="17"/>
    </location>
</feature>
<dbReference type="PATRIC" id="fig|1227465.4.peg.1811"/>
<dbReference type="InterPro" id="IPR015421">
    <property type="entry name" value="PyrdxlP-dep_Trfase_major"/>
</dbReference>
<dbReference type="AlphaFoldDB" id="M0E7M0"/>
<name>M0E7M0_9EURY</name>
<dbReference type="GO" id="GO:0030170">
    <property type="term" value="F:pyridoxal phosphate binding"/>
    <property type="evidence" value="ECO:0007669"/>
    <property type="project" value="InterPro"/>
</dbReference>
<dbReference type="RefSeq" id="WP_008442911.1">
    <property type="nucleotide sequence ID" value="NZ_AOJK01000041.1"/>
</dbReference>
<protein>
    <submittedName>
        <fullName evidence="5">Aminotransferase class I and II</fullName>
    </submittedName>
</protein>
<evidence type="ECO:0000256" key="3">
    <source>
        <dbReference type="SAM" id="MobiDB-lite"/>
    </source>
</evidence>
<dbReference type="PANTHER" id="PTHR42885">
    <property type="entry name" value="HISTIDINOL-PHOSPHATE AMINOTRANSFERASE-RELATED"/>
    <property type="match status" value="1"/>
</dbReference>
<keyword evidence="6" id="KW-1185">Reference proteome</keyword>
<sequence length="355" mass="37599">MNRERAAALGREPHGSSDDPDLLDFSANANPAVPEGVERVYRAAFETARTYPPEPPAGFRAAAADYVGCDPESVIPTPGGLAAIRLAIGLAVGDGDSALLPAPSFGEYAREVRLQGGEPSFVDAERVLDADPSGHALAVVCTPNNPTGTGYDREALLGFAERCRAAGTVLLVDEAFLGFTDRESLAGTDGVVVARALTKLFGLPGIRTGFAVATGDLGAAMRGARRTWNLSAPALATGEYCLRQEYFVRETRERVRRERERMRAALGARYEVAPSEAPFLLLDAGDRDVDGVIERARDRGVAVRDARTFRGLDSHVRVAVRRPAENDRLLAALGVGGERGGADGGNENRGGDADV</sequence>
<keyword evidence="5" id="KW-0808">Transferase</keyword>
<dbReference type="SUPFAM" id="SSF53383">
    <property type="entry name" value="PLP-dependent transferases"/>
    <property type="match status" value="1"/>
</dbReference>
<dbReference type="OrthoDB" id="39225at2157"/>
<evidence type="ECO:0000313" key="5">
    <source>
        <dbReference type="EMBL" id="ELZ43826.1"/>
    </source>
</evidence>
<evidence type="ECO:0000313" key="6">
    <source>
        <dbReference type="Proteomes" id="UP000011586"/>
    </source>
</evidence>
<feature type="region of interest" description="Disordered" evidence="3">
    <location>
        <begin position="335"/>
        <end position="355"/>
    </location>
</feature>
<dbReference type="InterPro" id="IPR015424">
    <property type="entry name" value="PyrdxlP-dep_Trfase"/>
</dbReference>
<evidence type="ECO:0000259" key="4">
    <source>
        <dbReference type="Pfam" id="PF00155"/>
    </source>
</evidence>
<evidence type="ECO:0000256" key="1">
    <source>
        <dbReference type="ARBA" id="ARBA00001933"/>
    </source>
</evidence>
<dbReference type="CDD" id="cd00609">
    <property type="entry name" value="AAT_like"/>
    <property type="match status" value="1"/>
</dbReference>
<comment type="caution">
    <text evidence="5">The sequence shown here is derived from an EMBL/GenBank/DDBJ whole genome shotgun (WGS) entry which is preliminary data.</text>
</comment>
<dbReference type="Proteomes" id="UP000011586">
    <property type="component" value="Unassembled WGS sequence"/>
</dbReference>
<dbReference type="GO" id="GO:0008483">
    <property type="term" value="F:transaminase activity"/>
    <property type="evidence" value="ECO:0007669"/>
    <property type="project" value="UniProtKB-KW"/>
</dbReference>
<comment type="cofactor">
    <cofactor evidence="1">
        <name>pyridoxal 5'-phosphate</name>
        <dbReference type="ChEBI" id="CHEBI:597326"/>
    </cofactor>
</comment>
<dbReference type="InterPro" id="IPR015422">
    <property type="entry name" value="PyrdxlP-dep_Trfase_small"/>
</dbReference>
<evidence type="ECO:0000256" key="2">
    <source>
        <dbReference type="ARBA" id="ARBA00022898"/>
    </source>
</evidence>
<dbReference type="Gene3D" id="3.40.640.10">
    <property type="entry name" value="Type I PLP-dependent aspartate aminotransferase-like (Major domain)"/>
    <property type="match status" value="1"/>
</dbReference>
<dbReference type="STRING" id="1227465.C463_09179"/>
<keyword evidence="2" id="KW-0663">Pyridoxal phosphate</keyword>
<feature type="region of interest" description="Disordered" evidence="3">
    <location>
        <begin position="1"/>
        <end position="29"/>
    </location>
</feature>
<keyword evidence="5" id="KW-0032">Aminotransferase</keyword>
<dbReference type="Gene3D" id="3.90.1150.10">
    <property type="entry name" value="Aspartate Aminotransferase, domain 1"/>
    <property type="match status" value="1"/>
</dbReference>
<accession>M0E7M0</accession>
<organism evidence="5 6">
    <name type="scientific">Halorubrum californiense DSM 19288</name>
    <dbReference type="NCBI Taxonomy" id="1227465"/>
    <lineage>
        <taxon>Archaea</taxon>
        <taxon>Methanobacteriati</taxon>
        <taxon>Methanobacteriota</taxon>
        <taxon>Stenosarchaea group</taxon>
        <taxon>Halobacteria</taxon>
        <taxon>Halobacteriales</taxon>
        <taxon>Haloferacaceae</taxon>
        <taxon>Halorubrum</taxon>
    </lineage>
</organism>
<feature type="compositionally biased region" description="Gly residues" evidence="3">
    <location>
        <begin position="335"/>
        <end position="348"/>
    </location>
</feature>
<dbReference type="InterPro" id="IPR004839">
    <property type="entry name" value="Aminotransferase_I/II_large"/>
</dbReference>
<dbReference type="EMBL" id="AOJK01000041">
    <property type="protein sequence ID" value="ELZ43826.1"/>
    <property type="molecule type" value="Genomic_DNA"/>
</dbReference>
<feature type="domain" description="Aminotransferase class I/classII large" evidence="4">
    <location>
        <begin position="22"/>
        <end position="333"/>
    </location>
</feature>